<sequence>MAELWWIGLLPAGVLLALYIGEKLRVRKLRRDLAYMNEKLPAFTASEHMPGRERLLVVTGEPELRELLQNINLLLDRAAESASGYVRTEQAMRRMLSNVSHDLKTPLTVVMGYAEVLDRSPELTDAERRDMLGKVYRKTVEVHERINAFFDLSKLESDDYDLPLSPVDAAEACRQRILGYFDLLADRGIEVQLDLPPKPAWIYANADALDRILDNLLSNAVRYGADGGYLGLRLASSENSVIIEVIDRGKGIPASEQLRVFERMYTLEDSRNRGFQGSGLGLAIVKRLTERMDGTVTLTSEPGIRTCFTLVFPASSYIPPSASRIAVPE</sequence>
<keyword evidence="3" id="KW-0597">Phosphoprotein</keyword>
<keyword evidence="4" id="KW-0808">Transferase</keyword>
<keyword evidence="5" id="KW-0547">Nucleotide-binding</keyword>
<organism evidence="11 12">
    <name type="scientific">Saccharibacillus endophyticus</name>
    <dbReference type="NCBI Taxonomy" id="2060666"/>
    <lineage>
        <taxon>Bacteria</taxon>
        <taxon>Bacillati</taxon>
        <taxon>Bacillota</taxon>
        <taxon>Bacilli</taxon>
        <taxon>Bacillales</taxon>
        <taxon>Paenibacillaceae</taxon>
        <taxon>Saccharibacillus</taxon>
    </lineage>
</organism>
<dbReference type="SMART" id="SM00388">
    <property type="entry name" value="HisKA"/>
    <property type="match status" value="1"/>
</dbReference>
<comment type="caution">
    <text evidence="11">The sequence shown here is derived from an EMBL/GenBank/DDBJ whole genome shotgun (WGS) entry which is preliminary data.</text>
</comment>
<dbReference type="EC" id="2.7.13.3" evidence="2"/>
<evidence type="ECO:0000256" key="6">
    <source>
        <dbReference type="ARBA" id="ARBA00022777"/>
    </source>
</evidence>
<dbReference type="SUPFAM" id="SSF47384">
    <property type="entry name" value="Homodimeric domain of signal transducing histidine kinase"/>
    <property type="match status" value="1"/>
</dbReference>
<keyword evidence="6 11" id="KW-0418">Kinase</keyword>
<evidence type="ECO:0000313" key="11">
    <source>
        <dbReference type="EMBL" id="GGH85834.1"/>
    </source>
</evidence>
<keyword evidence="9" id="KW-0472">Membrane</keyword>
<dbReference type="InterPro" id="IPR003661">
    <property type="entry name" value="HisK_dim/P_dom"/>
</dbReference>
<name>A0ABQ2A7W1_9BACL</name>
<dbReference type="InterPro" id="IPR005467">
    <property type="entry name" value="His_kinase_dom"/>
</dbReference>
<evidence type="ECO:0000256" key="8">
    <source>
        <dbReference type="ARBA" id="ARBA00023012"/>
    </source>
</evidence>
<feature type="domain" description="Histidine kinase" evidence="10">
    <location>
        <begin position="98"/>
        <end position="316"/>
    </location>
</feature>
<dbReference type="InterPro" id="IPR036890">
    <property type="entry name" value="HATPase_C_sf"/>
</dbReference>
<dbReference type="InterPro" id="IPR036097">
    <property type="entry name" value="HisK_dim/P_sf"/>
</dbReference>
<proteinExistence type="predicted"/>
<dbReference type="Gene3D" id="3.30.565.10">
    <property type="entry name" value="Histidine kinase-like ATPase, C-terminal domain"/>
    <property type="match status" value="1"/>
</dbReference>
<dbReference type="SMART" id="SM00387">
    <property type="entry name" value="HATPase_c"/>
    <property type="match status" value="1"/>
</dbReference>
<comment type="catalytic activity">
    <reaction evidence="1">
        <text>ATP + protein L-histidine = ADP + protein N-phospho-L-histidine.</text>
        <dbReference type="EC" id="2.7.13.3"/>
    </reaction>
</comment>
<keyword evidence="7" id="KW-0067">ATP-binding</keyword>
<dbReference type="Pfam" id="PF00512">
    <property type="entry name" value="HisKA"/>
    <property type="match status" value="1"/>
</dbReference>
<protein>
    <recommendedName>
        <fullName evidence="2">histidine kinase</fullName>
        <ecNumber evidence="2">2.7.13.3</ecNumber>
    </recommendedName>
</protein>
<dbReference type="InterPro" id="IPR050736">
    <property type="entry name" value="Sensor_HK_Regulatory"/>
</dbReference>
<feature type="transmembrane region" description="Helical" evidence="9">
    <location>
        <begin position="6"/>
        <end position="21"/>
    </location>
</feature>
<dbReference type="CDD" id="cd00082">
    <property type="entry name" value="HisKA"/>
    <property type="match status" value="1"/>
</dbReference>
<dbReference type="RefSeq" id="WP_172246711.1">
    <property type="nucleotide sequence ID" value="NZ_BMDD01000006.1"/>
</dbReference>
<reference evidence="12" key="1">
    <citation type="journal article" date="2019" name="Int. J. Syst. Evol. Microbiol.">
        <title>The Global Catalogue of Microorganisms (GCM) 10K type strain sequencing project: providing services to taxonomists for standard genome sequencing and annotation.</title>
        <authorList>
            <consortium name="The Broad Institute Genomics Platform"/>
            <consortium name="The Broad Institute Genome Sequencing Center for Infectious Disease"/>
            <person name="Wu L."/>
            <person name="Ma J."/>
        </authorList>
    </citation>
    <scope>NUCLEOTIDE SEQUENCE [LARGE SCALE GENOMIC DNA]</scope>
    <source>
        <strain evidence="12">CCM 8702</strain>
    </source>
</reference>
<dbReference type="Gene3D" id="1.10.287.130">
    <property type="match status" value="1"/>
</dbReference>
<dbReference type="PANTHER" id="PTHR43711:SF1">
    <property type="entry name" value="HISTIDINE KINASE 1"/>
    <property type="match status" value="1"/>
</dbReference>
<dbReference type="SUPFAM" id="SSF55874">
    <property type="entry name" value="ATPase domain of HSP90 chaperone/DNA topoisomerase II/histidine kinase"/>
    <property type="match status" value="1"/>
</dbReference>
<evidence type="ECO:0000259" key="10">
    <source>
        <dbReference type="PROSITE" id="PS50109"/>
    </source>
</evidence>
<evidence type="ECO:0000256" key="1">
    <source>
        <dbReference type="ARBA" id="ARBA00000085"/>
    </source>
</evidence>
<dbReference type="InterPro" id="IPR004358">
    <property type="entry name" value="Sig_transdc_His_kin-like_C"/>
</dbReference>
<keyword evidence="9" id="KW-1133">Transmembrane helix</keyword>
<evidence type="ECO:0000256" key="5">
    <source>
        <dbReference type="ARBA" id="ARBA00022741"/>
    </source>
</evidence>
<evidence type="ECO:0000256" key="2">
    <source>
        <dbReference type="ARBA" id="ARBA00012438"/>
    </source>
</evidence>
<gene>
    <name evidence="11" type="primary">ycbM</name>
    <name evidence="11" type="ORF">GCM10007362_44190</name>
</gene>
<keyword evidence="12" id="KW-1185">Reference proteome</keyword>
<evidence type="ECO:0000256" key="7">
    <source>
        <dbReference type="ARBA" id="ARBA00022840"/>
    </source>
</evidence>
<dbReference type="PROSITE" id="PS50109">
    <property type="entry name" value="HIS_KIN"/>
    <property type="match status" value="1"/>
</dbReference>
<keyword evidence="8" id="KW-0902">Two-component regulatory system</keyword>
<accession>A0ABQ2A7W1</accession>
<dbReference type="PRINTS" id="PR00344">
    <property type="entry name" value="BCTRLSENSOR"/>
</dbReference>
<evidence type="ECO:0000313" key="12">
    <source>
        <dbReference type="Proteomes" id="UP000605427"/>
    </source>
</evidence>
<dbReference type="Pfam" id="PF02518">
    <property type="entry name" value="HATPase_c"/>
    <property type="match status" value="1"/>
</dbReference>
<evidence type="ECO:0000256" key="9">
    <source>
        <dbReference type="SAM" id="Phobius"/>
    </source>
</evidence>
<dbReference type="GO" id="GO:0016301">
    <property type="term" value="F:kinase activity"/>
    <property type="evidence" value="ECO:0007669"/>
    <property type="project" value="UniProtKB-KW"/>
</dbReference>
<dbReference type="PANTHER" id="PTHR43711">
    <property type="entry name" value="TWO-COMPONENT HISTIDINE KINASE"/>
    <property type="match status" value="1"/>
</dbReference>
<evidence type="ECO:0000256" key="4">
    <source>
        <dbReference type="ARBA" id="ARBA00022679"/>
    </source>
</evidence>
<dbReference type="InterPro" id="IPR003594">
    <property type="entry name" value="HATPase_dom"/>
</dbReference>
<dbReference type="EMBL" id="BMDD01000006">
    <property type="protein sequence ID" value="GGH85834.1"/>
    <property type="molecule type" value="Genomic_DNA"/>
</dbReference>
<evidence type="ECO:0000256" key="3">
    <source>
        <dbReference type="ARBA" id="ARBA00022553"/>
    </source>
</evidence>
<keyword evidence="9" id="KW-0812">Transmembrane</keyword>
<dbReference type="Proteomes" id="UP000605427">
    <property type="component" value="Unassembled WGS sequence"/>
</dbReference>